<dbReference type="InterPro" id="IPR011611">
    <property type="entry name" value="PfkB_dom"/>
</dbReference>
<accession>A0A917J2W3</accession>
<keyword evidence="5" id="KW-1185">Reference proteome</keyword>
<dbReference type="PANTHER" id="PTHR10584">
    <property type="entry name" value="SUGAR KINASE"/>
    <property type="match status" value="1"/>
</dbReference>
<dbReference type="EMBL" id="BMIB01000005">
    <property type="protein sequence ID" value="GGH79158.1"/>
    <property type="molecule type" value="Genomic_DNA"/>
</dbReference>
<keyword evidence="2" id="KW-0418">Kinase</keyword>
<protein>
    <submittedName>
        <fullName evidence="4">Ribokinase</fullName>
    </submittedName>
</protein>
<keyword evidence="1" id="KW-0808">Transferase</keyword>
<name>A0A917J2W3_9BACT</name>
<reference evidence="4" key="1">
    <citation type="journal article" date="2014" name="Int. J. Syst. Evol. Microbiol.">
        <title>Complete genome sequence of Corynebacterium casei LMG S-19264T (=DSM 44701T), isolated from a smear-ripened cheese.</title>
        <authorList>
            <consortium name="US DOE Joint Genome Institute (JGI-PGF)"/>
            <person name="Walter F."/>
            <person name="Albersmeier A."/>
            <person name="Kalinowski J."/>
            <person name="Ruckert C."/>
        </authorList>
    </citation>
    <scope>NUCLEOTIDE SEQUENCE</scope>
    <source>
        <strain evidence="4">CGMCC 1.15290</strain>
    </source>
</reference>
<evidence type="ECO:0000256" key="2">
    <source>
        <dbReference type="ARBA" id="ARBA00022777"/>
    </source>
</evidence>
<dbReference type="Proteomes" id="UP000627292">
    <property type="component" value="Unassembled WGS sequence"/>
</dbReference>
<organism evidence="4 5">
    <name type="scientific">Filimonas zeae</name>
    <dbReference type="NCBI Taxonomy" id="1737353"/>
    <lineage>
        <taxon>Bacteria</taxon>
        <taxon>Pseudomonadati</taxon>
        <taxon>Bacteroidota</taxon>
        <taxon>Chitinophagia</taxon>
        <taxon>Chitinophagales</taxon>
        <taxon>Chitinophagaceae</taxon>
        <taxon>Filimonas</taxon>
    </lineage>
</organism>
<dbReference type="RefSeq" id="WP_229688000.1">
    <property type="nucleotide sequence ID" value="NZ_BMIB01000005.1"/>
</dbReference>
<comment type="caution">
    <text evidence="4">The sequence shown here is derived from an EMBL/GenBank/DDBJ whole genome shotgun (WGS) entry which is preliminary data.</text>
</comment>
<dbReference type="GO" id="GO:0016301">
    <property type="term" value="F:kinase activity"/>
    <property type="evidence" value="ECO:0007669"/>
    <property type="project" value="UniProtKB-KW"/>
</dbReference>
<reference evidence="4" key="2">
    <citation type="submission" date="2020-09" db="EMBL/GenBank/DDBJ databases">
        <authorList>
            <person name="Sun Q."/>
            <person name="Zhou Y."/>
        </authorList>
    </citation>
    <scope>NUCLEOTIDE SEQUENCE</scope>
    <source>
        <strain evidence="4">CGMCC 1.15290</strain>
    </source>
</reference>
<evidence type="ECO:0000259" key="3">
    <source>
        <dbReference type="Pfam" id="PF00294"/>
    </source>
</evidence>
<evidence type="ECO:0000313" key="5">
    <source>
        <dbReference type="Proteomes" id="UP000627292"/>
    </source>
</evidence>
<gene>
    <name evidence="4" type="ORF">GCM10011379_48100</name>
</gene>
<evidence type="ECO:0000313" key="4">
    <source>
        <dbReference type="EMBL" id="GGH79158.1"/>
    </source>
</evidence>
<dbReference type="Gene3D" id="3.40.1190.20">
    <property type="match status" value="1"/>
</dbReference>
<sequence length="310" mass="33851">MAYFRGLIELDMYDICCVGHITLDKVVTTKTVAHMAGGTSFYFSNAIRNMDVKYVLVTALAQAQMSTVEELRAKGIEIKAYPSTHTVYFENIYSENQDHRTQNVLQKADPFTTEQLAPVNASIYHLGPLLGDDFSVAVIAALAEKGKVSLDAQGYLRKVEDQKVLPVDWTEKQEGLKHVSILKANDHEMAVLTGGVTDVKEGAQILHNWGVKEVVITLGSQGSVIYDGTQYYTIPAYTPTSVTDATGCGDTYMAGYLYQRSKGASIQEAGEFAAAMASLNIAVSGPFTGTHDEVVAFKQYCKERGHVSIP</sequence>
<dbReference type="SUPFAM" id="SSF53613">
    <property type="entry name" value="Ribokinase-like"/>
    <property type="match status" value="1"/>
</dbReference>
<dbReference type="Pfam" id="PF00294">
    <property type="entry name" value="PfkB"/>
    <property type="match status" value="1"/>
</dbReference>
<evidence type="ECO:0000256" key="1">
    <source>
        <dbReference type="ARBA" id="ARBA00022679"/>
    </source>
</evidence>
<dbReference type="AlphaFoldDB" id="A0A917J2W3"/>
<dbReference type="InterPro" id="IPR029056">
    <property type="entry name" value="Ribokinase-like"/>
</dbReference>
<dbReference type="PANTHER" id="PTHR10584:SF166">
    <property type="entry name" value="RIBOKINASE"/>
    <property type="match status" value="1"/>
</dbReference>
<feature type="domain" description="Carbohydrate kinase PfkB" evidence="3">
    <location>
        <begin position="27"/>
        <end position="286"/>
    </location>
</feature>
<proteinExistence type="predicted"/>